<evidence type="ECO:0000313" key="1">
    <source>
        <dbReference type="EMBL" id="VDR28273.1"/>
    </source>
</evidence>
<dbReference type="Gene3D" id="3.30.420.40">
    <property type="match status" value="1"/>
</dbReference>
<accession>A0A3P8M4A2</accession>
<evidence type="ECO:0000313" key="2">
    <source>
        <dbReference type="Proteomes" id="UP000274346"/>
    </source>
</evidence>
<dbReference type="AlphaFoldDB" id="A0A3P8M4A2"/>
<name>A0A3P8M4A2_RAOTE</name>
<gene>
    <name evidence="1" type="primary">ddrA_2</name>
    <name evidence="1" type="ORF">NCTC13098_04656</name>
</gene>
<dbReference type="EMBL" id="LR131271">
    <property type="protein sequence ID" value="VDR28273.1"/>
    <property type="molecule type" value="Genomic_DNA"/>
</dbReference>
<dbReference type="Proteomes" id="UP000274346">
    <property type="component" value="Chromosome"/>
</dbReference>
<dbReference type="InterPro" id="IPR043129">
    <property type="entry name" value="ATPase_NBD"/>
</dbReference>
<reference evidence="1 2" key="1">
    <citation type="submission" date="2018-12" db="EMBL/GenBank/DDBJ databases">
        <authorList>
            <consortium name="Pathogen Informatics"/>
        </authorList>
    </citation>
    <scope>NUCLEOTIDE SEQUENCE [LARGE SCALE GENOMIC DNA]</scope>
    <source>
        <strain evidence="1 2">NCTC13098</strain>
    </source>
</reference>
<organism evidence="1 2">
    <name type="scientific">Raoultella terrigena</name>
    <name type="common">Klebsiella terrigena</name>
    <dbReference type="NCBI Taxonomy" id="577"/>
    <lineage>
        <taxon>Bacteria</taxon>
        <taxon>Pseudomonadati</taxon>
        <taxon>Pseudomonadota</taxon>
        <taxon>Gammaproteobacteria</taxon>
        <taxon>Enterobacterales</taxon>
        <taxon>Enterobacteriaceae</taxon>
        <taxon>Klebsiella/Raoultella group</taxon>
        <taxon>Raoultella</taxon>
    </lineage>
</organism>
<proteinExistence type="predicted"/>
<dbReference type="KEGG" id="rtg:NCTC13098_04656"/>
<protein>
    <submittedName>
        <fullName evidence="1">Diol dehydratase-reactivating factor large subunit</fullName>
    </submittedName>
</protein>
<dbReference type="SUPFAM" id="SSF53067">
    <property type="entry name" value="Actin-like ATPase domain"/>
    <property type="match status" value="1"/>
</dbReference>
<sequence length="100" mass="10719">MALIAGIDIGNATTEVALAESTSQGLRFLTSGIVPTTGTKGTRDNISGVIGSLMQALDKAGRSQQDVALICLNEARAGHWRCGDGDHYRNDYHRIDDDWS</sequence>